<organism evidence="3 4">
    <name type="scientific">Calidithermus roseus</name>
    <dbReference type="NCBI Taxonomy" id="1644118"/>
    <lineage>
        <taxon>Bacteria</taxon>
        <taxon>Thermotogati</taxon>
        <taxon>Deinococcota</taxon>
        <taxon>Deinococci</taxon>
        <taxon>Thermales</taxon>
        <taxon>Thermaceae</taxon>
        <taxon>Calidithermus</taxon>
    </lineage>
</organism>
<feature type="domain" description="XdhC Rossmann" evidence="2">
    <location>
        <begin position="111"/>
        <end position="260"/>
    </location>
</feature>
<dbReference type="Gene3D" id="3.40.50.720">
    <property type="entry name" value="NAD(P)-binding Rossmann-like Domain"/>
    <property type="match status" value="1"/>
</dbReference>
<sequence>MDWDWPTKLRELAEQGEVAVIVTVAAVRGHAPREAGAKMLVTAGAAYGTVGGGNLEELALQGAREMLAERQPGPRLLTVRLNPKEGEFGLQCCGGEVTLLLEPFTPARPAVAVFGVGHVGLALARVLCLLPVELWLVDSRARMLAEERLAPLAGGEARLRVRHLPIPEQAIPELPAGAHLVVMTHDHHEDLALLEAALRRSDLGFIGLIGSSVKWSNFRQVLRAQGFGEADLQRVTTPIGIEGIRGKKPAHIAIATAAQLLRVLEGESAAATLPKGKLGV</sequence>
<dbReference type="Proteomes" id="UP000265341">
    <property type="component" value="Unassembled WGS sequence"/>
</dbReference>
<dbReference type="NCBIfam" id="TIGR02964">
    <property type="entry name" value="xanthine_xdhC"/>
    <property type="match status" value="1"/>
</dbReference>
<evidence type="ECO:0000313" key="4">
    <source>
        <dbReference type="Proteomes" id="UP000265341"/>
    </source>
</evidence>
<dbReference type="Pfam" id="PF02625">
    <property type="entry name" value="XdhC_CoxI"/>
    <property type="match status" value="1"/>
</dbReference>
<proteinExistence type="predicted"/>
<dbReference type="PANTHER" id="PTHR30388">
    <property type="entry name" value="ALDEHYDE OXIDOREDUCTASE MOLYBDENUM COFACTOR ASSEMBLY PROTEIN"/>
    <property type="match status" value="1"/>
</dbReference>
<dbReference type="EMBL" id="QWLA01000071">
    <property type="protein sequence ID" value="RIH83704.1"/>
    <property type="molecule type" value="Genomic_DNA"/>
</dbReference>
<keyword evidence="4" id="KW-1185">Reference proteome</keyword>
<dbReference type="OrthoDB" id="61481at2"/>
<evidence type="ECO:0000259" key="1">
    <source>
        <dbReference type="Pfam" id="PF02625"/>
    </source>
</evidence>
<protein>
    <submittedName>
        <fullName evidence="3">Xanthine dehydrogenase accessory protein XdhC</fullName>
    </submittedName>
</protein>
<feature type="domain" description="XdhC- CoxI" evidence="1">
    <location>
        <begin position="13"/>
        <end position="77"/>
    </location>
</feature>
<dbReference type="InterPro" id="IPR014308">
    <property type="entry name" value="Xanthine_DH_XdhC"/>
</dbReference>
<dbReference type="InterPro" id="IPR052698">
    <property type="entry name" value="MoCofactor_Util/Proc"/>
</dbReference>
<evidence type="ECO:0000259" key="2">
    <source>
        <dbReference type="Pfam" id="PF13478"/>
    </source>
</evidence>
<comment type="caution">
    <text evidence="3">The sequence shown here is derived from an EMBL/GenBank/DDBJ whole genome shotgun (WGS) entry which is preliminary data.</text>
</comment>
<dbReference type="SUPFAM" id="SSF51735">
    <property type="entry name" value="NAD(P)-binding Rossmann-fold domains"/>
    <property type="match status" value="1"/>
</dbReference>
<gene>
    <name evidence="3" type="ORF">Mrose_02930</name>
</gene>
<dbReference type="InterPro" id="IPR027051">
    <property type="entry name" value="XdhC_Rossmann_dom"/>
</dbReference>
<dbReference type="InterPro" id="IPR036291">
    <property type="entry name" value="NAD(P)-bd_dom_sf"/>
</dbReference>
<accession>A0A399EGA8</accession>
<reference evidence="3 4" key="1">
    <citation type="submission" date="2018-08" db="EMBL/GenBank/DDBJ databases">
        <title>Meiothermus roseus NBRC 110900 genome sequencing project.</title>
        <authorList>
            <person name="Da Costa M.S."/>
            <person name="Albuquerque L."/>
            <person name="Raposo P."/>
            <person name="Froufe H.J.C."/>
            <person name="Barroso C.S."/>
            <person name="Egas C."/>
        </authorList>
    </citation>
    <scope>NUCLEOTIDE SEQUENCE [LARGE SCALE GENOMIC DNA]</scope>
    <source>
        <strain evidence="3 4">NBRC 110900</strain>
    </source>
</reference>
<dbReference type="AlphaFoldDB" id="A0A399EGA8"/>
<name>A0A399EGA8_9DEIN</name>
<dbReference type="Pfam" id="PF13478">
    <property type="entry name" value="XdhC_C"/>
    <property type="match status" value="1"/>
</dbReference>
<evidence type="ECO:0000313" key="3">
    <source>
        <dbReference type="EMBL" id="RIH83704.1"/>
    </source>
</evidence>
<dbReference type="InterPro" id="IPR003777">
    <property type="entry name" value="XdhC_CoxI"/>
</dbReference>
<dbReference type="PANTHER" id="PTHR30388:SF6">
    <property type="entry name" value="XANTHINE DEHYDROGENASE SUBUNIT A-RELATED"/>
    <property type="match status" value="1"/>
</dbReference>
<dbReference type="RefSeq" id="WP_119279543.1">
    <property type="nucleotide sequence ID" value="NZ_QWLA01000071.1"/>
</dbReference>